<feature type="region of interest" description="Disordered" evidence="2">
    <location>
        <begin position="101"/>
        <end position="314"/>
    </location>
</feature>
<sequence>METLVPYRKPKRSYVLPVVTTLAVAAPLAALTMSDSPDYRATTGTELAAVPAQLAEVVLNLAPDIVLPLRELTGLDLPDLHLSDLRMLPLPASIPIPDGLPLPPGVQLPKEIPLPKLNGPHPATPGQQSAPGLNTAPGSNATPGQGLAPGQTPFPGQATAPTQNSFPGQAVTPNQNNIPGRTAPNNSPGQAAAPTQNSIPGQAIAPGQNTNPGQAAGPAQNSIPGQAAAPAPNTNPGQAAVPGQNTNPGQASTPVQNPVPGQVAAPGQMPNSGQTAPTPAQSAPGGARFIADPSRLEPGTTPDTPALAPGAVPPELTDQVGAQVKELSRETPFSVVALTAADLTNTKAMLRARQSDGSWGPWFNAEPVDTRRTDRAAAGGKTGTEPLYVGTTNAVQMLVTRKNAAATAPDPADRPAPRSDDPAQMSGVDLTAVLIDPGRGAIDGALHKVAAPAPGGGPKVISREGWGADESIRCEEPTYDDGPGKDGLGGITVHHTAGRNDYTEEESAGIVRAIYTYHAKTLGWCDIGYNALVDKYGQIFEGRAGGLDRAVQGAHAGGFNENTAGVALMGNYTQDPPTEESIEAIGNFIGWRAKIAHLNPQGKTTMYSEGTEYTSYAMGQAVNLPIVFAHRDVGNTTCPGDAAYEQMDRIREIAASVAGGSGVTSSGTGNGTDSNANNGTGTDGAANSPAPQAAPRNKPDLSALAALTKKLLGMVNENPIAKHWADNGGPRGPLGAAQTEPLPAAQGQQYAKFANGYVYTAPDGKVIEVLGKILDRFLQLGGDAGVLGLPTSDAYNVPNGQRADFQYGSLILNQVTGIVTTVWKTYNDTYQQDGGRPAPAAAPGPAPAPAAAPGPAPAPAPAESSTPAEVPAPAEPPAPAPQPDALQFPAPEDFLPTPAPEPAG</sequence>
<evidence type="ECO:0008006" key="7">
    <source>
        <dbReference type="Google" id="ProtNLM"/>
    </source>
</evidence>
<protein>
    <recommendedName>
        <fullName evidence="7">Peptidoglycan recognition protein family domain-containing protein</fullName>
    </recommendedName>
</protein>
<feature type="compositionally biased region" description="Polar residues" evidence="2">
    <location>
        <begin position="159"/>
        <end position="200"/>
    </location>
</feature>
<reference evidence="5 6" key="1">
    <citation type="submission" date="2019-09" db="EMBL/GenBank/DDBJ databases">
        <authorList>
            <person name="Wang X."/>
        </authorList>
    </citation>
    <scope>NUCLEOTIDE SEQUENCE [LARGE SCALE GENOMIC DNA]</scope>
    <source>
        <strain evidence="5 6">CICC 11023</strain>
    </source>
</reference>
<comment type="similarity">
    <text evidence="1">Belongs to the N-acetylmuramoyl-L-alanine amidase 2 family.</text>
</comment>
<evidence type="ECO:0000256" key="1">
    <source>
        <dbReference type="ARBA" id="ARBA00007553"/>
    </source>
</evidence>
<dbReference type="InterPro" id="IPR036505">
    <property type="entry name" value="Amidase/PGRP_sf"/>
</dbReference>
<dbReference type="GO" id="GO:0009253">
    <property type="term" value="P:peptidoglycan catabolic process"/>
    <property type="evidence" value="ECO:0007669"/>
    <property type="project" value="InterPro"/>
</dbReference>
<feature type="compositionally biased region" description="Polar residues" evidence="2">
    <location>
        <begin position="232"/>
        <end position="256"/>
    </location>
</feature>
<proteinExistence type="inferred from homology"/>
<evidence type="ECO:0000313" key="6">
    <source>
        <dbReference type="Proteomes" id="UP000323876"/>
    </source>
</evidence>
<dbReference type="OrthoDB" id="514320at2"/>
<dbReference type="InterPro" id="IPR006619">
    <property type="entry name" value="PGRP_domain_met/bac"/>
</dbReference>
<feature type="compositionally biased region" description="Polar residues" evidence="2">
    <location>
        <begin position="269"/>
        <end position="281"/>
    </location>
</feature>
<feature type="compositionally biased region" description="Pro residues" evidence="2">
    <location>
        <begin position="873"/>
        <end position="882"/>
    </location>
</feature>
<feature type="compositionally biased region" description="Polar residues" evidence="2">
    <location>
        <begin position="207"/>
        <end position="224"/>
    </location>
</feature>
<dbReference type="InterPro" id="IPR013207">
    <property type="entry name" value="LGFP"/>
</dbReference>
<dbReference type="Pfam" id="PF01510">
    <property type="entry name" value="Amidase_2"/>
    <property type="match status" value="1"/>
</dbReference>
<gene>
    <name evidence="5" type="ORF">F3087_05300</name>
</gene>
<dbReference type="Proteomes" id="UP000323876">
    <property type="component" value="Unassembled WGS sequence"/>
</dbReference>
<dbReference type="SMART" id="SM00644">
    <property type="entry name" value="Ami_2"/>
    <property type="match status" value="1"/>
</dbReference>
<evidence type="ECO:0000256" key="2">
    <source>
        <dbReference type="SAM" id="MobiDB-lite"/>
    </source>
</evidence>
<feature type="compositionally biased region" description="Polar residues" evidence="2">
    <location>
        <begin position="125"/>
        <end position="143"/>
    </location>
</feature>
<accession>A0A5N0ERU7</accession>
<dbReference type="InterPro" id="IPR002502">
    <property type="entry name" value="Amidase_domain"/>
</dbReference>
<dbReference type="CDD" id="cd06583">
    <property type="entry name" value="PGRP"/>
    <property type="match status" value="1"/>
</dbReference>
<dbReference type="SUPFAM" id="SSF55846">
    <property type="entry name" value="N-acetylmuramoyl-L-alanine amidase-like"/>
    <property type="match status" value="1"/>
</dbReference>
<feature type="compositionally biased region" description="Low complexity" evidence="2">
    <location>
        <begin position="659"/>
        <end position="688"/>
    </location>
</feature>
<feature type="region of interest" description="Disordered" evidence="2">
    <location>
        <begin position="830"/>
        <end position="904"/>
    </location>
</feature>
<dbReference type="PANTHER" id="PTHR11022">
    <property type="entry name" value="PEPTIDOGLYCAN RECOGNITION PROTEIN"/>
    <property type="match status" value="1"/>
</dbReference>
<evidence type="ECO:0000259" key="3">
    <source>
        <dbReference type="SMART" id="SM00644"/>
    </source>
</evidence>
<organism evidence="5 6">
    <name type="scientific">Nocardia colli</name>
    <dbReference type="NCBI Taxonomy" id="2545717"/>
    <lineage>
        <taxon>Bacteria</taxon>
        <taxon>Bacillati</taxon>
        <taxon>Actinomycetota</taxon>
        <taxon>Actinomycetes</taxon>
        <taxon>Mycobacteriales</taxon>
        <taxon>Nocardiaceae</taxon>
        <taxon>Nocardia</taxon>
    </lineage>
</organism>
<evidence type="ECO:0000313" key="5">
    <source>
        <dbReference type="EMBL" id="KAA8890671.1"/>
    </source>
</evidence>
<dbReference type="GO" id="GO:0008745">
    <property type="term" value="F:N-acetylmuramoyl-L-alanine amidase activity"/>
    <property type="evidence" value="ECO:0007669"/>
    <property type="project" value="InterPro"/>
</dbReference>
<dbReference type="Gene3D" id="3.40.80.10">
    <property type="entry name" value="Peptidoglycan recognition protein-like"/>
    <property type="match status" value="1"/>
</dbReference>
<name>A0A5N0ERU7_9NOCA</name>
<feature type="domain" description="N-acetylmuramoyl-L-alanine amidase" evidence="3">
    <location>
        <begin position="478"/>
        <end position="640"/>
    </location>
</feature>
<feature type="compositionally biased region" description="Basic and acidic residues" evidence="2">
    <location>
        <begin position="411"/>
        <end position="421"/>
    </location>
</feature>
<feature type="region of interest" description="Disordered" evidence="2">
    <location>
        <begin position="403"/>
        <end position="424"/>
    </location>
</feature>
<dbReference type="GO" id="GO:0008270">
    <property type="term" value="F:zinc ion binding"/>
    <property type="evidence" value="ECO:0007669"/>
    <property type="project" value="InterPro"/>
</dbReference>
<feature type="domain" description="Peptidoglycan recognition protein family" evidence="4">
    <location>
        <begin position="458"/>
        <end position="611"/>
    </location>
</feature>
<feature type="compositionally biased region" description="Low complexity" evidence="2">
    <location>
        <begin position="861"/>
        <end position="872"/>
    </location>
</feature>
<dbReference type="SMART" id="SM00701">
    <property type="entry name" value="PGRP"/>
    <property type="match status" value="1"/>
</dbReference>
<dbReference type="AlphaFoldDB" id="A0A5N0ERU7"/>
<comment type="caution">
    <text evidence="5">The sequence shown here is derived from an EMBL/GenBank/DDBJ whole genome shotgun (WGS) entry which is preliminary data.</text>
</comment>
<dbReference type="EMBL" id="VXLC01000001">
    <property type="protein sequence ID" value="KAA8890671.1"/>
    <property type="molecule type" value="Genomic_DNA"/>
</dbReference>
<dbReference type="PANTHER" id="PTHR11022:SF41">
    <property type="entry name" value="PEPTIDOGLYCAN-RECOGNITION PROTEIN LC-RELATED"/>
    <property type="match status" value="1"/>
</dbReference>
<dbReference type="Pfam" id="PF08310">
    <property type="entry name" value="LGFP"/>
    <property type="match status" value="1"/>
</dbReference>
<feature type="compositionally biased region" description="Pro residues" evidence="2">
    <location>
        <begin position="840"/>
        <end position="860"/>
    </location>
</feature>
<dbReference type="InterPro" id="IPR015510">
    <property type="entry name" value="PGRP"/>
</dbReference>
<keyword evidence="6" id="KW-1185">Reference proteome</keyword>
<feature type="region of interest" description="Disordered" evidence="2">
    <location>
        <begin position="659"/>
        <end position="698"/>
    </location>
</feature>
<evidence type="ECO:0000259" key="4">
    <source>
        <dbReference type="SMART" id="SM00701"/>
    </source>
</evidence>